<feature type="compositionally biased region" description="Polar residues" evidence="1">
    <location>
        <begin position="208"/>
        <end position="218"/>
    </location>
</feature>
<evidence type="ECO:0000256" key="1">
    <source>
        <dbReference type="SAM" id="MobiDB-lite"/>
    </source>
</evidence>
<evidence type="ECO:0000313" key="2">
    <source>
        <dbReference type="WBParaSite" id="MCU_013648-RA"/>
    </source>
</evidence>
<proteinExistence type="predicted"/>
<name>A0A5K3G5S4_MESCO</name>
<sequence length="474" mass="54285">MQSHPESRQTSSLCPWYNFFHREHYSYQSSATSSFDLSFLFSEKVLKRPILTDDFFPWSHVDGGGIWGILRGLFFERRRRRNRTGSTSVENSVSGHDMAFLFNNSFEVEDSDVDIECRVDEKEEEVKDEEAAVQAMAENNEAETLKQVGANEVEVKVDVEALESSGEADSLLEDHKTCDVDGAGKVQSNIAEVEVEEVASHDPVNVPEDTQSSRSSGTYRPGEPGSYGLVDNAHITREYIQCLQQTNMKLQPQWQWLFRQTRWPFRFAPQQKVDVSVHENRIPPWRASVGRLLLDVCNFCKRNRQMQNLILLDPMALSPLSPLLNLMRHSTEPKAHLTGVLWMTPFDALSPFYHVPIPRQDVECGEEVERPYPRPLHLRLLLLTAFLSNWLAWFSRIEIYSSLGTSRVPPVAVSDSVAGCVLRPYSLGCGQSPLTDLWPLWLARRLLLLPFHLPRLCDRHISRHFFPFTDVDKI</sequence>
<organism evidence="2">
    <name type="scientific">Mesocestoides corti</name>
    <name type="common">Flatworm</name>
    <dbReference type="NCBI Taxonomy" id="53468"/>
    <lineage>
        <taxon>Eukaryota</taxon>
        <taxon>Metazoa</taxon>
        <taxon>Spiralia</taxon>
        <taxon>Lophotrochozoa</taxon>
        <taxon>Platyhelminthes</taxon>
        <taxon>Cestoda</taxon>
        <taxon>Eucestoda</taxon>
        <taxon>Cyclophyllidea</taxon>
        <taxon>Mesocestoididae</taxon>
        <taxon>Mesocestoides</taxon>
    </lineage>
</organism>
<dbReference type="AlphaFoldDB" id="A0A5K3G5S4"/>
<reference evidence="2" key="1">
    <citation type="submission" date="2019-11" db="UniProtKB">
        <authorList>
            <consortium name="WormBaseParasite"/>
        </authorList>
    </citation>
    <scope>IDENTIFICATION</scope>
</reference>
<feature type="region of interest" description="Disordered" evidence="1">
    <location>
        <begin position="197"/>
        <end position="227"/>
    </location>
</feature>
<protein>
    <submittedName>
        <fullName evidence="2">AAA_34 domain-containing protein</fullName>
    </submittedName>
</protein>
<dbReference type="WBParaSite" id="MCU_013648-RA">
    <property type="protein sequence ID" value="MCU_013648-RA"/>
    <property type="gene ID" value="MCU_013648"/>
</dbReference>
<accession>A0A5K3G5S4</accession>